<evidence type="ECO:0000256" key="6">
    <source>
        <dbReference type="ARBA" id="ARBA00023709"/>
    </source>
</evidence>
<dbReference type="Gene3D" id="3.90.226.10">
    <property type="entry name" value="2-enoyl-CoA Hydratase, Chain A, domain 1"/>
    <property type="match status" value="1"/>
</dbReference>
<evidence type="ECO:0000256" key="1">
    <source>
        <dbReference type="ARBA" id="ARBA00002994"/>
    </source>
</evidence>
<dbReference type="Proteomes" id="UP001146468">
    <property type="component" value="Unassembled WGS sequence"/>
</dbReference>
<comment type="caution">
    <text evidence="9">The sequence shown here is derived from an EMBL/GenBank/DDBJ whole genome shotgun (WGS) entry which is preliminary data.</text>
</comment>
<dbReference type="Pfam" id="PF00378">
    <property type="entry name" value="ECH_1"/>
    <property type="match status" value="1"/>
</dbReference>
<dbReference type="AlphaFoldDB" id="A0A9X3RKZ0"/>
<evidence type="ECO:0000313" key="10">
    <source>
        <dbReference type="Proteomes" id="UP001146468"/>
    </source>
</evidence>
<keyword evidence="10" id="KW-1185">Reference proteome</keyword>
<reference evidence="9" key="1">
    <citation type="submission" date="2022-02" db="EMBL/GenBank/DDBJ databases">
        <title>Corynebacterium sp. from urogenital microbiome.</title>
        <authorList>
            <person name="Cappelli E.A."/>
            <person name="Ribeiro T.G."/>
            <person name="Peixe L."/>
        </authorList>
    </citation>
    <scope>NUCLEOTIDE SEQUENCE</scope>
    <source>
        <strain evidence="9">C8Ua_172</strain>
    </source>
</reference>
<evidence type="ECO:0000256" key="3">
    <source>
        <dbReference type="ARBA" id="ARBA00022832"/>
    </source>
</evidence>
<comment type="catalytic activity">
    <reaction evidence="6">
        <text>a (3S)-3-hydroxyacyl-CoA = a (2E)-enoyl-CoA + H2O</text>
        <dbReference type="Rhea" id="RHEA:16105"/>
        <dbReference type="ChEBI" id="CHEBI:15377"/>
        <dbReference type="ChEBI" id="CHEBI:57318"/>
        <dbReference type="ChEBI" id="CHEBI:58856"/>
        <dbReference type="EC" id="4.2.1.17"/>
    </reaction>
</comment>
<dbReference type="PANTHER" id="PTHR11941:SF169">
    <property type="entry name" value="(7AS)-7A-METHYL-1,5-DIOXO-2,3,5,6,7,7A-HEXAHYDRO-1H-INDENE-CARBOXYL-COA HYDROLASE"/>
    <property type="match status" value="1"/>
</dbReference>
<keyword evidence="4" id="KW-0443">Lipid metabolism</keyword>
<dbReference type="GO" id="GO:0004300">
    <property type="term" value="F:enoyl-CoA hydratase activity"/>
    <property type="evidence" value="ECO:0007669"/>
    <property type="project" value="UniProtKB-EC"/>
</dbReference>
<evidence type="ECO:0000256" key="5">
    <source>
        <dbReference type="ARBA" id="ARBA00023239"/>
    </source>
</evidence>
<dbReference type="EMBL" id="JAKMUS010000014">
    <property type="protein sequence ID" value="MCZ9294547.1"/>
    <property type="molecule type" value="Genomic_DNA"/>
</dbReference>
<name>A0A9X3RKZ0_9CORY</name>
<accession>A0A9X3RKZ0</accession>
<comment type="function">
    <text evidence="1">Could possibly oxidize fatty acids using specific components.</text>
</comment>
<keyword evidence="5" id="KW-0456">Lyase</keyword>
<evidence type="ECO:0000256" key="8">
    <source>
        <dbReference type="RuleBase" id="RU003707"/>
    </source>
</evidence>
<dbReference type="SUPFAM" id="SSF52096">
    <property type="entry name" value="ClpP/crotonase"/>
    <property type="match status" value="1"/>
</dbReference>
<gene>
    <name evidence="9" type="ORF">L8U60_08620</name>
</gene>
<dbReference type="PROSITE" id="PS00166">
    <property type="entry name" value="ENOYL_COA_HYDRATASE"/>
    <property type="match status" value="1"/>
</dbReference>
<dbReference type="CDD" id="cd06558">
    <property type="entry name" value="crotonase-like"/>
    <property type="match status" value="1"/>
</dbReference>
<evidence type="ECO:0000313" key="9">
    <source>
        <dbReference type="EMBL" id="MCZ9294547.1"/>
    </source>
</evidence>
<organism evidence="9 10">
    <name type="scientific">Corynebacterium meitnerae</name>
    <dbReference type="NCBI Taxonomy" id="2913498"/>
    <lineage>
        <taxon>Bacteria</taxon>
        <taxon>Bacillati</taxon>
        <taxon>Actinomycetota</taxon>
        <taxon>Actinomycetes</taxon>
        <taxon>Mycobacteriales</taxon>
        <taxon>Corynebacteriaceae</taxon>
        <taxon>Corynebacterium</taxon>
    </lineage>
</organism>
<comment type="similarity">
    <text evidence="2 8">Belongs to the enoyl-CoA hydratase/isomerase family.</text>
</comment>
<dbReference type="InterPro" id="IPR029045">
    <property type="entry name" value="ClpP/crotonase-like_dom_sf"/>
</dbReference>
<dbReference type="InterPro" id="IPR001753">
    <property type="entry name" value="Enoyl-CoA_hydra/iso"/>
</dbReference>
<proteinExistence type="inferred from homology"/>
<protein>
    <submittedName>
        <fullName evidence="9">Enoyl-CoA hydratase-related protein</fullName>
    </submittedName>
</protein>
<dbReference type="RefSeq" id="WP_269965969.1">
    <property type="nucleotide sequence ID" value="NZ_JAKMUS010000014.1"/>
</dbReference>
<keyword evidence="3" id="KW-0276">Fatty acid metabolism</keyword>
<dbReference type="GO" id="GO:0006635">
    <property type="term" value="P:fatty acid beta-oxidation"/>
    <property type="evidence" value="ECO:0007669"/>
    <property type="project" value="TreeGrafter"/>
</dbReference>
<dbReference type="InterPro" id="IPR018376">
    <property type="entry name" value="Enoyl-CoA_hyd/isom_CS"/>
</dbReference>
<dbReference type="PANTHER" id="PTHR11941">
    <property type="entry name" value="ENOYL-COA HYDRATASE-RELATED"/>
    <property type="match status" value="1"/>
</dbReference>
<sequence length="211" mass="21231">MSVAITWPAEGIAQLTIDRDAKRNALSSSLLRELIDALSHPSFTSSTPSSSPSASPSAILLTGAGSCFSAGADLSEGNPEDIYPALVELISQIRTLPIAVVAYINGPAIGAGAMLASACDIRVVAPSAYFAIPVARMGVTVDKDLADSMTALLGGARARTMLMTGASLPATDAVSSGFAAAEGTLDDALTIAITCAAGNPATITSIKDSFA</sequence>
<evidence type="ECO:0000256" key="2">
    <source>
        <dbReference type="ARBA" id="ARBA00005254"/>
    </source>
</evidence>
<evidence type="ECO:0000256" key="4">
    <source>
        <dbReference type="ARBA" id="ARBA00023098"/>
    </source>
</evidence>
<comment type="catalytic activity">
    <reaction evidence="7">
        <text>a 4-saturated-(3S)-3-hydroxyacyl-CoA = a (3E)-enoyl-CoA + H2O</text>
        <dbReference type="Rhea" id="RHEA:20724"/>
        <dbReference type="ChEBI" id="CHEBI:15377"/>
        <dbReference type="ChEBI" id="CHEBI:58521"/>
        <dbReference type="ChEBI" id="CHEBI:137480"/>
        <dbReference type="EC" id="4.2.1.17"/>
    </reaction>
</comment>
<evidence type="ECO:0000256" key="7">
    <source>
        <dbReference type="ARBA" id="ARBA00023717"/>
    </source>
</evidence>